<gene>
    <name evidence="1" type="ORF">PEVE_00010605</name>
</gene>
<sequence>KCYVTGSTLPLQRHYSVKSKYRNFTYNDLRGEFSLRLGYIIFAITSACDASVVNKGFSFSACAYISN</sequence>
<dbReference type="EMBL" id="CALNXI010001754">
    <property type="protein sequence ID" value="CAH3176347.1"/>
    <property type="molecule type" value="Genomic_DNA"/>
</dbReference>
<accession>A0ABN8RGB0</accession>
<evidence type="ECO:0000313" key="2">
    <source>
        <dbReference type="Proteomes" id="UP001159427"/>
    </source>
</evidence>
<comment type="caution">
    <text evidence="1">The sequence shown here is derived from an EMBL/GenBank/DDBJ whole genome shotgun (WGS) entry which is preliminary data.</text>
</comment>
<organism evidence="1 2">
    <name type="scientific">Porites evermanni</name>
    <dbReference type="NCBI Taxonomy" id="104178"/>
    <lineage>
        <taxon>Eukaryota</taxon>
        <taxon>Metazoa</taxon>
        <taxon>Cnidaria</taxon>
        <taxon>Anthozoa</taxon>
        <taxon>Hexacorallia</taxon>
        <taxon>Scleractinia</taxon>
        <taxon>Fungiina</taxon>
        <taxon>Poritidae</taxon>
        <taxon>Porites</taxon>
    </lineage>
</organism>
<evidence type="ECO:0000313" key="1">
    <source>
        <dbReference type="EMBL" id="CAH3176347.1"/>
    </source>
</evidence>
<dbReference type="Proteomes" id="UP001159427">
    <property type="component" value="Unassembled WGS sequence"/>
</dbReference>
<keyword evidence="2" id="KW-1185">Reference proteome</keyword>
<name>A0ABN8RGB0_9CNID</name>
<proteinExistence type="predicted"/>
<feature type="non-terminal residue" evidence="1">
    <location>
        <position position="1"/>
    </location>
</feature>
<reference evidence="1 2" key="1">
    <citation type="submission" date="2022-05" db="EMBL/GenBank/DDBJ databases">
        <authorList>
            <consortium name="Genoscope - CEA"/>
            <person name="William W."/>
        </authorList>
    </citation>
    <scope>NUCLEOTIDE SEQUENCE [LARGE SCALE GENOMIC DNA]</scope>
</reference>
<protein>
    <submittedName>
        <fullName evidence="1">Uncharacterized protein</fullName>
    </submittedName>
</protein>